<dbReference type="Pfam" id="PF00004">
    <property type="entry name" value="AAA"/>
    <property type="match status" value="1"/>
</dbReference>
<evidence type="ECO:0000256" key="10">
    <source>
        <dbReference type="ARBA" id="ARBA00022833"/>
    </source>
</evidence>
<dbReference type="Pfam" id="PF17862">
    <property type="entry name" value="AAA_lid_3"/>
    <property type="match status" value="1"/>
</dbReference>
<dbReference type="NCBIfam" id="TIGR01241">
    <property type="entry name" value="FtsH_fam"/>
    <property type="match status" value="1"/>
</dbReference>
<dbReference type="AlphaFoldDB" id="A0A511RKX2"/>
<comment type="cofactor">
    <cofactor evidence="16">
        <name>Zn(2+)</name>
        <dbReference type="ChEBI" id="CHEBI:29105"/>
    </cofactor>
    <text evidence="16">Binds 1 zinc ion per subunit.</text>
</comment>
<keyword evidence="10 16" id="KW-0862">Zinc</keyword>
<dbReference type="InterPro" id="IPR003960">
    <property type="entry name" value="ATPase_AAA_CS"/>
</dbReference>
<feature type="transmembrane region" description="Helical" evidence="16">
    <location>
        <begin position="112"/>
        <end position="133"/>
    </location>
</feature>
<evidence type="ECO:0000256" key="1">
    <source>
        <dbReference type="ARBA" id="ARBA00004370"/>
    </source>
</evidence>
<dbReference type="Gene3D" id="1.10.8.60">
    <property type="match status" value="1"/>
</dbReference>
<evidence type="ECO:0000256" key="15">
    <source>
        <dbReference type="ARBA" id="ARBA00061570"/>
    </source>
</evidence>
<proteinExistence type="inferred from homology"/>
<dbReference type="InterPro" id="IPR011546">
    <property type="entry name" value="Pept_M41_FtsH_extracell"/>
</dbReference>
<dbReference type="GO" id="GO:0004176">
    <property type="term" value="F:ATP-dependent peptidase activity"/>
    <property type="evidence" value="ECO:0007669"/>
    <property type="project" value="InterPro"/>
</dbReference>
<dbReference type="CDD" id="cd19501">
    <property type="entry name" value="RecA-like_FtsH"/>
    <property type="match status" value="1"/>
</dbReference>
<feature type="active site" evidence="16">
    <location>
        <position position="430"/>
    </location>
</feature>
<feature type="binding site" evidence="16">
    <location>
        <begin position="207"/>
        <end position="214"/>
    </location>
    <ligand>
        <name>ATP</name>
        <dbReference type="ChEBI" id="CHEBI:30616"/>
    </ligand>
</feature>
<comment type="caution">
    <text evidence="19">The sequence shown here is derived from an EMBL/GenBank/DDBJ whole genome shotgun (WGS) entry which is preliminary data.</text>
</comment>
<evidence type="ECO:0000256" key="3">
    <source>
        <dbReference type="ARBA" id="ARBA00022475"/>
    </source>
</evidence>
<dbReference type="Pfam" id="PF06480">
    <property type="entry name" value="FtsH_ext"/>
    <property type="match status" value="1"/>
</dbReference>
<protein>
    <recommendedName>
        <fullName evidence="16">ATP-dependent zinc metalloprotease FtsH</fullName>
        <ecNumber evidence="16">3.4.24.-</ecNumber>
    </recommendedName>
</protein>
<dbReference type="EC" id="3.4.24.-" evidence="16"/>
<dbReference type="RefSeq" id="WP_147147929.1">
    <property type="nucleotide sequence ID" value="NZ_BJXN01000012.1"/>
</dbReference>
<dbReference type="InterPro" id="IPR003593">
    <property type="entry name" value="AAA+_ATPase"/>
</dbReference>
<dbReference type="GO" id="GO:0030163">
    <property type="term" value="P:protein catabolic process"/>
    <property type="evidence" value="ECO:0007669"/>
    <property type="project" value="UniProtKB-UniRule"/>
</dbReference>
<evidence type="ECO:0000256" key="13">
    <source>
        <dbReference type="ARBA" id="ARBA00023049"/>
    </source>
</evidence>
<dbReference type="SMART" id="SM00382">
    <property type="entry name" value="AAA"/>
    <property type="match status" value="1"/>
</dbReference>
<evidence type="ECO:0000256" key="9">
    <source>
        <dbReference type="ARBA" id="ARBA00022801"/>
    </source>
</evidence>
<name>A0A511RKX2_9DEIN</name>
<dbReference type="InterPro" id="IPR003959">
    <property type="entry name" value="ATPase_AAA_core"/>
</dbReference>
<evidence type="ECO:0000256" key="7">
    <source>
        <dbReference type="ARBA" id="ARBA00022723"/>
    </source>
</evidence>
<dbReference type="SUPFAM" id="SSF52540">
    <property type="entry name" value="P-loop containing nucleoside triphosphate hydrolases"/>
    <property type="match status" value="1"/>
</dbReference>
<dbReference type="PANTHER" id="PTHR23076:SF97">
    <property type="entry name" value="ATP-DEPENDENT ZINC METALLOPROTEASE YME1L1"/>
    <property type="match status" value="1"/>
</dbReference>
<evidence type="ECO:0000256" key="2">
    <source>
        <dbReference type="ARBA" id="ARBA00010044"/>
    </source>
</evidence>
<dbReference type="Proteomes" id="UP000321827">
    <property type="component" value="Unassembled WGS sequence"/>
</dbReference>
<dbReference type="FunFam" id="3.40.50.300:FF:000001">
    <property type="entry name" value="ATP-dependent zinc metalloprotease FtsH"/>
    <property type="match status" value="1"/>
</dbReference>
<dbReference type="InterPro" id="IPR041569">
    <property type="entry name" value="AAA_lid_3"/>
</dbReference>
<comment type="function">
    <text evidence="16">Acts as a processive, ATP-dependent zinc metallopeptidase for both cytoplasmic and membrane proteins. Plays a role in the quality control of integral membrane proteins.</text>
</comment>
<keyword evidence="8 16" id="KW-0547">Nucleotide-binding</keyword>
<sequence length="618" mass="68187">MPNRINPWTIVLFLIFGLWLYSLMGNAGAAPPISYDTFVRFVTENKVQKVLIAEDRITGDFKSPERVTSKDKVITTKRFVTTPPIPQVPDLELPALLKKHGVEFSFKTTSPWLLILANFLPVLLLVGFFWFFFMRGPAAGGGGGVMQFGQSRARMYGKEQQVSTTFKDVAGHEEAKRELVEVVDFLKHPQKYLAIGAEIPKGVLLVGPPGTGKTLLARAVAGEAGVPFFSVSASEFMEMFVGVGASRVRTLFEEARKNAPAIIFIDEIDSIGRKRGAGIGGGHDEREQTLNQILAEMDGFEKDTSVIVMAATNRPDILDPALLRPGRFDRKVMVGLPSLEERKAILLVHMRGKPIADDVDVDELAQMTPGFSGADLKNLVNEAALQAAREDSPRIHKQHFLTALDKIVLGLERGSLKLSDKEKRAIAYHEAGHAVVSEVLPNADKTQKVSIVPRGMALGVTWHQPEERVLVSYEHLMDELSVLMGGRAAEELFTGTITTGAADDFKRATETAKRMVLEWGMGDHFKHIAWDAGMGPVFLGEEIARRKDFSERTAELVDEDVRKILDGAYARTRKILEEHDQAMHKIAEELLAKETIPGDRVREILHSEPPTGGEAAEA</sequence>
<dbReference type="FunFam" id="1.20.58.760:FF:000001">
    <property type="entry name" value="ATP-dependent zinc metalloprotease FtsH"/>
    <property type="match status" value="1"/>
</dbReference>
<evidence type="ECO:0000256" key="14">
    <source>
        <dbReference type="ARBA" id="ARBA00023136"/>
    </source>
</evidence>
<evidence type="ECO:0000256" key="4">
    <source>
        <dbReference type="ARBA" id="ARBA00022519"/>
    </source>
</evidence>
<dbReference type="InterPro" id="IPR000642">
    <property type="entry name" value="Peptidase_M41"/>
</dbReference>
<evidence type="ECO:0000259" key="18">
    <source>
        <dbReference type="SMART" id="SM00382"/>
    </source>
</evidence>
<dbReference type="PANTHER" id="PTHR23076">
    <property type="entry name" value="METALLOPROTEASE M41 FTSH"/>
    <property type="match status" value="1"/>
</dbReference>
<dbReference type="GO" id="GO:0006508">
    <property type="term" value="P:proteolysis"/>
    <property type="evidence" value="ECO:0007669"/>
    <property type="project" value="UniProtKB-KW"/>
</dbReference>
<gene>
    <name evidence="16 19" type="primary">ftsH</name>
    <name evidence="19" type="ORF">ODE01S_17450</name>
</gene>
<reference evidence="19 20" key="1">
    <citation type="submission" date="2019-07" db="EMBL/GenBank/DDBJ databases">
        <title>Whole genome shotgun sequence of Oceanithermus desulfurans NBRC 100063.</title>
        <authorList>
            <person name="Hosoyama A."/>
            <person name="Uohara A."/>
            <person name="Ohji S."/>
            <person name="Ichikawa N."/>
        </authorList>
    </citation>
    <scope>NUCLEOTIDE SEQUENCE [LARGE SCALE GENOMIC DNA]</scope>
    <source>
        <strain evidence="19 20">NBRC 100063</strain>
    </source>
</reference>
<keyword evidence="4" id="KW-0997">Cell inner membrane</keyword>
<keyword evidence="7 16" id="KW-0479">Metal-binding</keyword>
<keyword evidence="13 16" id="KW-0482">Metalloprotease</keyword>
<evidence type="ECO:0000256" key="8">
    <source>
        <dbReference type="ARBA" id="ARBA00022741"/>
    </source>
</evidence>
<evidence type="ECO:0000256" key="17">
    <source>
        <dbReference type="RuleBase" id="RU003651"/>
    </source>
</evidence>
<dbReference type="FunFam" id="1.10.8.60:FF:000001">
    <property type="entry name" value="ATP-dependent zinc metalloprotease FtsH"/>
    <property type="match status" value="1"/>
</dbReference>
<dbReference type="GO" id="GO:0005886">
    <property type="term" value="C:plasma membrane"/>
    <property type="evidence" value="ECO:0007669"/>
    <property type="project" value="UniProtKB-SubCell"/>
</dbReference>
<dbReference type="GO" id="GO:0008270">
    <property type="term" value="F:zinc ion binding"/>
    <property type="evidence" value="ECO:0007669"/>
    <property type="project" value="UniProtKB-UniRule"/>
</dbReference>
<dbReference type="GO" id="GO:0016887">
    <property type="term" value="F:ATP hydrolysis activity"/>
    <property type="evidence" value="ECO:0007669"/>
    <property type="project" value="UniProtKB-UniRule"/>
</dbReference>
<comment type="caution">
    <text evidence="16">Lacks conserved residue(s) required for the propagation of feature annotation.</text>
</comment>
<dbReference type="Gene3D" id="3.40.50.300">
    <property type="entry name" value="P-loop containing nucleotide triphosphate hydrolases"/>
    <property type="match status" value="1"/>
</dbReference>
<feature type="domain" description="AAA+ ATPase" evidence="18">
    <location>
        <begin position="199"/>
        <end position="338"/>
    </location>
</feature>
<dbReference type="EMBL" id="BJXN01000012">
    <property type="protein sequence ID" value="GEM90311.1"/>
    <property type="molecule type" value="Genomic_DNA"/>
</dbReference>
<evidence type="ECO:0000256" key="6">
    <source>
        <dbReference type="ARBA" id="ARBA00022692"/>
    </source>
</evidence>
<evidence type="ECO:0000256" key="5">
    <source>
        <dbReference type="ARBA" id="ARBA00022670"/>
    </source>
</evidence>
<dbReference type="InterPro" id="IPR005936">
    <property type="entry name" value="FtsH"/>
</dbReference>
<comment type="similarity">
    <text evidence="2 16">In the C-terminal section; belongs to the peptidase M41 family.</text>
</comment>
<keyword evidence="12 16" id="KW-1133">Transmembrane helix</keyword>
<dbReference type="GO" id="GO:0004222">
    <property type="term" value="F:metalloendopeptidase activity"/>
    <property type="evidence" value="ECO:0007669"/>
    <property type="project" value="InterPro"/>
</dbReference>
<dbReference type="HAMAP" id="MF_01458">
    <property type="entry name" value="FtsH"/>
    <property type="match status" value="1"/>
</dbReference>
<dbReference type="InterPro" id="IPR037219">
    <property type="entry name" value="Peptidase_M41-like"/>
</dbReference>
<evidence type="ECO:0000256" key="11">
    <source>
        <dbReference type="ARBA" id="ARBA00022840"/>
    </source>
</evidence>
<keyword evidence="14 16" id="KW-0472">Membrane</keyword>
<dbReference type="OrthoDB" id="9809379at2"/>
<dbReference type="InterPro" id="IPR027417">
    <property type="entry name" value="P-loop_NTPase"/>
</dbReference>
<comment type="subunit">
    <text evidence="16">Homohexamer.</text>
</comment>
<evidence type="ECO:0000313" key="20">
    <source>
        <dbReference type="Proteomes" id="UP000321827"/>
    </source>
</evidence>
<comment type="similarity">
    <text evidence="17">Belongs to the AAA ATPase family.</text>
</comment>
<evidence type="ECO:0000313" key="19">
    <source>
        <dbReference type="EMBL" id="GEM90311.1"/>
    </source>
</evidence>
<keyword evidence="11 16" id="KW-0067">ATP-binding</keyword>
<comment type="similarity">
    <text evidence="15 16">In the central section; belongs to the AAA ATPase family.</text>
</comment>
<dbReference type="Pfam" id="PF01434">
    <property type="entry name" value="Peptidase_M41"/>
    <property type="match status" value="1"/>
</dbReference>
<evidence type="ECO:0000256" key="12">
    <source>
        <dbReference type="ARBA" id="ARBA00022989"/>
    </source>
</evidence>
<keyword evidence="3 16" id="KW-1003">Cell membrane</keyword>
<keyword evidence="5 16" id="KW-0645">Protease</keyword>
<dbReference type="Gene3D" id="3.30.720.210">
    <property type="match status" value="1"/>
</dbReference>
<keyword evidence="6 16" id="KW-0812">Transmembrane</keyword>
<evidence type="ECO:0000256" key="16">
    <source>
        <dbReference type="HAMAP-Rule" id="MF_01458"/>
    </source>
</evidence>
<dbReference type="GO" id="GO:0005524">
    <property type="term" value="F:ATP binding"/>
    <property type="evidence" value="ECO:0007669"/>
    <property type="project" value="UniProtKB-UniRule"/>
</dbReference>
<feature type="binding site" evidence="16">
    <location>
        <position position="429"/>
    </location>
    <ligand>
        <name>Zn(2+)</name>
        <dbReference type="ChEBI" id="CHEBI:29105"/>
        <note>catalytic</note>
    </ligand>
</feature>
<accession>A0A511RKX2</accession>
<feature type="binding site" evidence="16">
    <location>
        <position position="504"/>
    </location>
    <ligand>
        <name>Zn(2+)</name>
        <dbReference type="ChEBI" id="CHEBI:29105"/>
        <note>catalytic</note>
    </ligand>
</feature>
<dbReference type="Gene3D" id="1.20.58.760">
    <property type="entry name" value="Peptidase M41"/>
    <property type="match status" value="1"/>
</dbReference>
<comment type="subcellular location">
    <subcellularLocation>
        <location evidence="16">Cell membrane</location>
        <topology evidence="16">Multi-pass membrane protein</topology>
        <orientation evidence="16">Cytoplasmic side</orientation>
    </subcellularLocation>
    <subcellularLocation>
        <location evidence="1">Membrane</location>
    </subcellularLocation>
</comment>
<dbReference type="PROSITE" id="PS00674">
    <property type="entry name" value="AAA"/>
    <property type="match status" value="1"/>
</dbReference>
<dbReference type="SUPFAM" id="SSF140990">
    <property type="entry name" value="FtsH protease domain-like"/>
    <property type="match status" value="1"/>
</dbReference>
<organism evidence="19 20">
    <name type="scientific">Oceanithermus desulfurans NBRC 100063</name>
    <dbReference type="NCBI Taxonomy" id="1227550"/>
    <lineage>
        <taxon>Bacteria</taxon>
        <taxon>Thermotogati</taxon>
        <taxon>Deinococcota</taxon>
        <taxon>Deinococci</taxon>
        <taxon>Thermales</taxon>
        <taxon>Thermaceae</taxon>
        <taxon>Oceanithermus</taxon>
    </lineage>
</organism>
<feature type="binding site" evidence="16">
    <location>
        <position position="433"/>
    </location>
    <ligand>
        <name>Zn(2+)</name>
        <dbReference type="ChEBI" id="CHEBI:29105"/>
        <note>catalytic</note>
    </ligand>
</feature>
<keyword evidence="9 16" id="KW-0378">Hydrolase</keyword>